<feature type="domain" description="Cytochrome b5 heme-binding" evidence="7">
    <location>
        <begin position="8"/>
        <end position="85"/>
    </location>
</feature>
<name>A0AAW1VGG7_9CUCU</name>
<feature type="compositionally biased region" description="Low complexity" evidence="5">
    <location>
        <begin position="134"/>
        <end position="164"/>
    </location>
</feature>
<dbReference type="Proteomes" id="UP001431783">
    <property type="component" value="Unassembled WGS sequence"/>
</dbReference>
<evidence type="ECO:0000313" key="9">
    <source>
        <dbReference type="Proteomes" id="UP001431783"/>
    </source>
</evidence>
<reference evidence="8 9" key="1">
    <citation type="submission" date="2023-03" db="EMBL/GenBank/DDBJ databases">
        <title>Genome insight into feeding habits of ladybird beetles.</title>
        <authorList>
            <person name="Li H.-S."/>
            <person name="Huang Y.-H."/>
            <person name="Pang H."/>
        </authorList>
    </citation>
    <scope>NUCLEOTIDE SEQUENCE [LARGE SCALE GENOMIC DNA]</scope>
    <source>
        <strain evidence="8">SYSU_2023b</strain>
        <tissue evidence="8">Whole body</tissue>
    </source>
</reference>
<dbReference type="GO" id="GO:0016020">
    <property type="term" value="C:membrane"/>
    <property type="evidence" value="ECO:0007669"/>
    <property type="project" value="TreeGrafter"/>
</dbReference>
<dbReference type="PANTHER" id="PTHR19359:SF95">
    <property type="entry name" value="CYTOCHROME B5 TYPE B"/>
    <property type="match status" value="1"/>
</dbReference>
<proteinExistence type="inferred from homology"/>
<accession>A0AAW1VGG7</accession>
<comment type="caution">
    <text evidence="8">The sequence shown here is derived from an EMBL/GenBank/DDBJ whole genome shotgun (WGS) entry which is preliminary data.</text>
</comment>
<evidence type="ECO:0000313" key="8">
    <source>
        <dbReference type="EMBL" id="KAK9891783.1"/>
    </source>
</evidence>
<dbReference type="FunFam" id="3.10.120.10:FF:000007">
    <property type="entry name" value="Sulfite oxidase, mitochondrial"/>
    <property type="match status" value="1"/>
</dbReference>
<feature type="compositionally biased region" description="Low complexity" evidence="5">
    <location>
        <begin position="96"/>
        <end position="118"/>
    </location>
</feature>
<evidence type="ECO:0000256" key="5">
    <source>
        <dbReference type="SAM" id="MobiDB-lite"/>
    </source>
</evidence>
<dbReference type="Gene3D" id="3.10.120.10">
    <property type="entry name" value="Cytochrome b5-like heme/steroid binding domain"/>
    <property type="match status" value="1"/>
</dbReference>
<feature type="region of interest" description="Disordered" evidence="5">
    <location>
        <begin position="96"/>
        <end position="164"/>
    </location>
</feature>
<dbReference type="InterPro" id="IPR001199">
    <property type="entry name" value="Cyt_B5-like_heme/steroid-bd"/>
</dbReference>
<keyword evidence="1" id="KW-0349">Heme</keyword>
<evidence type="ECO:0000256" key="6">
    <source>
        <dbReference type="SAM" id="Phobius"/>
    </source>
</evidence>
<dbReference type="Pfam" id="PF00173">
    <property type="entry name" value="Cyt-b5"/>
    <property type="match status" value="1"/>
</dbReference>
<protein>
    <recommendedName>
        <fullName evidence="7">Cytochrome b5 heme-binding domain-containing protein</fullName>
    </recommendedName>
</protein>
<dbReference type="InterPro" id="IPR036400">
    <property type="entry name" value="Cyt_B5-like_heme/steroid_sf"/>
</dbReference>
<evidence type="ECO:0000256" key="3">
    <source>
        <dbReference type="ARBA" id="ARBA00023004"/>
    </source>
</evidence>
<keyword evidence="6" id="KW-0472">Membrane</keyword>
<dbReference type="PRINTS" id="PR00363">
    <property type="entry name" value="CYTOCHROMEB5"/>
</dbReference>
<evidence type="ECO:0000256" key="4">
    <source>
        <dbReference type="ARBA" id="ARBA00038168"/>
    </source>
</evidence>
<sequence>MERNLRKRRNYTLEEIAEHCYPENLWIIISKKVYDVTEFQFMHPGGADLLLEYAGANATQPFLALHEHSDIAHEIMERCYIGDVWECDSQSDTSLDSTDTSVSIHLNDSFSSPSGSSDSGDEADQEASREPSNNPSRSASGAGPSSDGPSSSGNASNSRNQSNGRLLSTDILTRLRESVQTNKCGVCERKQGNDRSALVFTFSLLAVGTILFYRLTRS</sequence>
<keyword evidence="6" id="KW-1133">Transmembrane helix</keyword>
<gene>
    <name evidence="8" type="ORF">WA026_016580</name>
</gene>
<keyword evidence="6" id="KW-0812">Transmembrane</keyword>
<evidence type="ECO:0000256" key="1">
    <source>
        <dbReference type="ARBA" id="ARBA00022617"/>
    </source>
</evidence>
<dbReference type="PROSITE" id="PS50255">
    <property type="entry name" value="CYTOCHROME_B5_2"/>
    <property type="match status" value="1"/>
</dbReference>
<dbReference type="PANTHER" id="PTHR19359">
    <property type="entry name" value="CYTOCHROME B5"/>
    <property type="match status" value="1"/>
</dbReference>
<dbReference type="SUPFAM" id="SSF55856">
    <property type="entry name" value="Cytochrome b5-like heme/steroid binding domain"/>
    <property type="match status" value="1"/>
</dbReference>
<dbReference type="AlphaFoldDB" id="A0AAW1VGG7"/>
<keyword evidence="2" id="KW-0479">Metal-binding</keyword>
<dbReference type="GO" id="GO:0020037">
    <property type="term" value="F:heme binding"/>
    <property type="evidence" value="ECO:0007669"/>
    <property type="project" value="TreeGrafter"/>
</dbReference>
<keyword evidence="9" id="KW-1185">Reference proteome</keyword>
<feature type="transmembrane region" description="Helical" evidence="6">
    <location>
        <begin position="197"/>
        <end position="215"/>
    </location>
</feature>
<comment type="similarity">
    <text evidence="4">Belongs to the cytochrome b5 family.</text>
</comment>
<evidence type="ECO:0000259" key="7">
    <source>
        <dbReference type="PROSITE" id="PS50255"/>
    </source>
</evidence>
<dbReference type="EMBL" id="JARQZJ010000130">
    <property type="protein sequence ID" value="KAK9891783.1"/>
    <property type="molecule type" value="Genomic_DNA"/>
</dbReference>
<dbReference type="GO" id="GO:0046872">
    <property type="term" value="F:metal ion binding"/>
    <property type="evidence" value="ECO:0007669"/>
    <property type="project" value="UniProtKB-KW"/>
</dbReference>
<organism evidence="8 9">
    <name type="scientific">Henosepilachna vigintioctopunctata</name>
    <dbReference type="NCBI Taxonomy" id="420089"/>
    <lineage>
        <taxon>Eukaryota</taxon>
        <taxon>Metazoa</taxon>
        <taxon>Ecdysozoa</taxon>
        <taxon>Arthropoda</taxon>
        <taxon>Hexapoda</taxon>
        <taxon>Insecta</taxon>
        <taxon>Pterygota</taxon>
        <taxon>Neoptera</taxon>
        <taxon>Endopterygota</taxon>
        <taxon>Coleoptera</taxon>
        <taxon>Polyphaga</taxon>
        <taxon>Cucujiformia</taxon>
        <taxon>Coccinelloidea</taxon>
        <taxon>Coccinellidae</taxon>
        <taxon>Epilachninae</taxon>
        <taxon>Epilachnini</taxon>
        <taxon>Henosepilachna</taxon>
    </lineage>
</organism>
<keyword evidence="3" id="KW-0408">Iron</keyword>
<dbReference type="SMART" id="SM01117">
    <property type="entry name" value="Cyt-b5"/>
    <property type="match status" value="1"/>
</dbReference>
<evidence type="ECO:0000256" key="2">
    <source>
        <dbReference type="ARBA" id="ARBA00022723"/>
    </source>
</evidence>
<dbReference type="InterPro" id="IPR050668">
    <property type="entry name" value="Cytochrome_b5"/>
</dbReference>